<evidence type="ECO:0000259" key="2">
    <source>
        <dbReference type="Pfam" id="PF09832"/>
    </source>
</evidence>
<dbReference type="EMBL" id="JBHTJM010000009">
    <property type="protein sequence ID" value="MFD0964573.1"/>
    <property type="molecule type" value="Genomic_DNA"/>
</dbReference>
<organism evidence="3 4">
    <name type="scientific">Pseudofulvibacter geojedonensis</name>
    <dbReference type="NCBI Taxonomy" id="1123758"/>
    <lineage>
        <taxon>Bacteria</taxon>
        <taxon>Pseudomonadati</taxon>
        <taxon>Bacteroidota</taxon>
        <taxon>Flavobacteriia</taxon>
        <taxon>Flavobacteriales</taxon>
        <taxon>Flavobacteriaceae</taxon>
        <taxon>Pseudofulvibacter</taxon>
    </lineage>
</organism>
<evidence type="ECO:0000313" key="3">
    <source>
        <dbReference type="EMBL" id="MFD0964573.1"/>
    </source>
</evidence>
<dbReference type="Pfam" id="PF09832">
    <property type="entry name" value="DUF2059"/>
    <property type="match status" value="1"/>
</dbReference>
<evidence type="ECO:0000256" key="1">
    <source>
        <dbReference type="SAM" id="SignalP"/>
    </source>
</evidence>
<keyword evidence="4" id="KW-1185">Reference proteome</keyword>
<gene>
    <name evidence="3" type="ORF">ACFQ1O_11215</name>
</gene>
<dbReference type="RefSeq" id="WP_377716115.1">
    <property type="nucleotide sequence ID" value="NZ_JBHTJM010000009.1"/>
</dbReference>
<keyword evidence="1" id="KW-0732">Signal</keyword>
<feature type="chain" id="PRO_5045261017" evidence="1">
    <location>
        <begin position="19"/>
        <end position="135"/>
    </location>
</feature>
<feature type="domain" description="DUF2059" evidence="2">
    <location>
        <begin position="73"/>
        <end position="127"/>
    </location>
</feature>
<accession>A0ABW3I3W4</accession>
<reference evidence="4" key="1">
    <citation type="journal article" date="2019" name="Int. J. Syst. Evol. Microbiol.">
        <title>The Global Catalogue of Microorganisms (GCM) 10K type strain sequencing project: providing services to taxonomists for standard genome sequencing and annotation.</title>
        <authorList>
            <consortium name="The Broad Institute Genomics Platform"/>
            <consortium name="The Broad Institute Genome Sequencing Center for Infectious Disease"/>
            <person name="Wu L."/>
            <person name="Ma J."/>
        </authorList>
    </citation>
    <scope>NUCLEOTIDE SEQUENCE [LARGE SCALE GENOMIC DNA]</scope>
    <source>
        <strain evidence="4">CCUG 62114</strain>
    </source>
</reference>
<proteinExistence type="predicted"/>
<protein>
    <submittedName>
        <fullName evidence="3">DUF2059 domain-containing protein</fullName>
    </submittedName>
</protein>
<feature type="signal peptide" evidence="1">
    <location>
        <begin position="1"/>
        <end position="18"/>
    </location>
</feature>
<evidence type="ECO:0000313" key="4">
    <source>
        <dbReference type="Proteomes" id="UP001596997"/>
    </source>
</evidence>
<name>A0ABW3I3W4_9FLAO</name>
<sequence>MKKVLFISMFLCAFIMQAQDDANFKAETIKFLKKTVTEDTFINAVAQIGATVPEAKKAAFVKEAKGTLGGLYDKMADMYMKEFTPAEIAQLNKFYDSELGKKLSTKQVQLTQKGMQLGQNWGMEVQQIAQKYATN</sequence>
<comment type="caution">
    <text evidence="3">The sequence shown here is derived from an EMBL/GenBank/DDBJ whole genome shotgun (WGS) entry which is preliminary data.</text>
</comment>
<dbReference type="InterPro" id="IPR018637">
    <property type="entry name" value="DUF2059"/>
</dbReference>
<dbReference type="Proteomes" id="UP001596997">
    <property type="component" value="Unassembled WGS sequence"/>
</dbReference>